<feature type="transmembrane region" description="Helical" evidence="8">
    <location>
        <begin position="263"/>
        <end position="282"/>
    </location>
</feature>
<dbReference type="InterPro" id="IPR000276">
    <property type="entry name" value="GPCR_Rhodpsn"/>
</dbReference>
<dbReference type="AlphaFoldDB" id="A0A813UX69"/>
<organism evidence="10 11">
    <name type="scientific">Adineta steineri</name>
    <dbReference type="NCBI Taxonomy" id="433720"/>
    <lineage>
        <taxon>Eukaryota</taxon>
        <taxon>Metazoa</taxon>
        <taxon>Spiralia</taxon>
        <taxon>Gnathifera</taxon>
        <taxon>Rotifera</taxon>
        <taxon>Eurotatoria</taxon>
        <taxon>Bdelloidea</taxon>
        <taxon>Adinetida</taxon>
        <taxon>Adinetidae</taxon>
        <taxon>Adineta</taxon>
    </lineage>
</organism>
<feature type="domain" description="G-protein coupled receptors family 1 profile" evidence="9">
    <location>
        <begin position="31"/>
        <end position="279"/>
    </location>
</feature>
<dbReference type="GO" id="GO:0005886">
    <property type="term" value="C:plasma membrane"/>
    <property type="evidence" value="ECO:0007669"/>
    <property type="project" value="TreeGrafter"/>
</dbReference>
<feature type="transmembrane region" description="Helical" evidence="8">
    <location>
        <begin position="227"/>
        <end position="251"/>
    </location>
</feature>
<evidence type="ECO:0000256" key="6">
    <source>
        <dbReference type="ARBA" id="ARBA00023170"/>
    </source>
</evidence>
<protein>
    <recommendedName>
        <fullName evidence="9">G-protein coupled receptors family 1 profile domain-containing protein</fullName>
    </recommendedName>
</protein>
<keyword evidence="4" id="KW-0297">G-protein coupled receptor</keyword>
<evidence type="ECO:0000256" key="5">
    <source>
        <dbReference type="ARBA" id="ARBA00023136"/>
    </source>
</evidence>
<accession>A0A813UX69</accession>
<dbReference type="Pfam" id="PF00001">
    <property type="entry name" value="7tm_1"/>
    <property type="match status" value="1"/>
</dbReference>
<evidence type="ECO:0000313" key="11">
    <source>
        <dbReference type="Proteomes" id="UP000663860"/>
    </source>
</evidence>
<dbReference type="PROSITE" id="PS50262">
    <property type="entry name" value="G_PROTEIN_RECEP_F1_2"/>
    <property type="match status" value="1"/>
</dbReference>
<evidence type="ECO:0000259" key="9">
    <source>
        <dbReference type="PROSITE" id="PS50262"/>
    </source>
</evidence>
<feature type="transmembrane region" description="Helical" evidence="8">
    <location>
        <begin position="16"/>
        <end position="40"/>
    </location>
</feature>
<reference evidence="10" key="1">
    <citation type="submission" date="2021-02" db="EMBL/GenBank/DDBJ databases">
        <authorList>
            <person name="Nowell W R."/>
        </authorList>
    </citation>
    <scope>NUCLEOTIDE SEQUENCE</scope>
</reference>
<evidence type="ECO:0000256" key="4">
    <source>
        <dbReference type="ARBA" id="ARBA00023040"/>
    </source>
</evidence>
<keyword evidence="5 8" id="KW-0472">Membrane</keyword>
<keyword evidence="3 8" id="KW-1133">Transmembrane helix</keyword>
<evidence type="ECO:0000256" key="8">
    <source>
        <dbReference type="SAM" id="Phobius"/>
    </source>
</evidence>
<feature type="transmembrane region" description="Helical" evidence="8">
    <location>
        <begin position="52"/>
        <end position="72"/>
    </location>
</feature>
<keyword evidence="2 8" id="KW-0812">Transmembrane</keyword>
<comment type="subcellular location">
    <subcellularLocation>
        <location evidence="1">Membrane</location>
        <topology evidence="1">Multi-pass membrane protein</topology>
    </subcellularLocation>
</comment>
<dbReference type="PANTHER" id="PTHR24243:SF230">
    <property type="entry name" value="G-PROTEIN COUPLED RECEPTORS FAMILY 1 PROFILE DOMAIN-CONTAINING PROTEIN"/>
    <property type="match status" value="1"/>
</dbReference>
<dbReference type="InterPro" id="IPR017452">
    <property type="entry name" value="GPCR_Rhodpsn_7TM"/>
</dbReference>
<evidence type="ECO:0000313" key="10">
    <source>
        <dbReference type="EMBL" id="CAF0833904.1"/>
    </source>
</evidence>
<sequence>MSSSIISLLTLAGKQITIYLGTFTLVAGVIGGLLNIIVFLSLKTFRESSSAFYLTIMSIVNIGQLLTGLLSRIMTSGFGIDWTLTSLFYCKFRLYCFNICASTSMTCICLAIIDQYLATSSRAQWRQWCNMKIARRLVLIFVLIWIIHNIPYLIYFDHVISITTGQVTCTNTNNIFQQYIIYGTTLIIGKLLPISITFIFGLLAYHNVQQLGYRTAPLVRRELDKQLTVMILVLIVFAFFTNIPNTIAYILSAMPGLTQDPVVSVQIQFANLVTTYLVYIYFAGQLRVATTAVYANVYSVENNNNKTVSFFKRTNETVYNIWNTTAGGSSIYAVSGYYSGNYYPTGSAQVAFDGNLTSRACNYGACNYSFGALACGEKTGFYLTMNGGPKVLVAFYMSSGFEPTSRVRDPMTITIEGSNLNGSTLILGSSWTLIYNGSAGFIVNPGRAAWGTLQLIPNPLIAFASYRLLVTSKQGSDTCSSYGEVLFVVR</sequence>
<dbReference type="Gene3D" id="1.20.1070.10">
    <property type="entry name" value="Rhodopsin 7-helix transmembrane proteins"/>
    <property type="match status" value="1"/>
</dbReference>
<comment type="caution">
    <text evidence="10">The sequence shown here is derived from an EMBL/GenBank/DDBJ whole genome shotgun (WGS) entry which is preliminary data.</text>
</comment>
<feature type="transmembrane region" description="Helical" evidence="8">
    <location>
        <begin position="92"/>
        <end position="113"/>
    </location>
</feature>
<dbReference type="Proteomes" id="UP000663860">
    <property type="component" value="Unassembled WGS sequence"/>
</dbReference>
<gene>
    <name evidence="10" type="ORF">IZO911_LOCUS8686</name>
</gene>
<proteinExistence type="predicted"/>
<dbReference type="GO" id="GO:0004930">
    <property type="term" value="F:G protein-coupled receptor activity"/>
    <property type="evidence" value="ECO:0007669"/>
    <property type="project" value="UniProtKB-KW"/>
</dbReference>
<dbReference type="EMBL" id="CAJNOE010000059">
    <property type="protein sequence ID" value="CAF0833904.1"/>
    <property type="molecule type" value="Genomic_DNA"/>
</dbReference>
<evidence type="ECO:0000256" key="1">
    <source>
        <dbReference type="ARBA" id="ARBA00004141"/>
    </source>
</evidence>
<keyword evidence="7" id="KW-0807">Transducer</keyword>
<evidence type="ECO:0000256" key="3">
    <source>
        <dbReference type="ARBA" id="ARBA00022989"/>
    </source>
</evidence>
<feature type="transmembrane region" description="Helical" evidence="8">
    <location>
        <begin position="133"/>
        <end position="155"/>
    </location>
</feature>
<feature type="transmembrane region" description="Helical" evidence="8">
    <location>
        <begin position="180"/>
        <end position="206"/>
    </location>
</feature>
<keyword evidence="6" id="KW-0675">Receptor</keyword>
<dbReference type="SUPFAM" id="SSF81321">
    <property type="entry name" value="Family A G protein-coupled receptor-like"/>
    <property type="match status" value="1"/>
</dbReference>
<dbReference type="PANTHER" id="PTHR24243">
    <property type="entry name" value="G-PROTEIN COUPLED RECEPTOR"/>
    <property type="match status" value="1"/>
</dbReference>
<evidence type="ECO:0000256" key="7">
    <source>
        <dbReference type="ARBA" id="ARBA00023224"/>
    </source>
</evidence>
<name>A0A813UX69_9BILA</name>
<evidence type="ECO:0000256" key="2">
    <source>
        <dbReference type="ARBA" id="ARBA00022692"/>
    </source>
</evidence>